<dbReference type="Gene3D" id="1.10.238.20">
    <property type="entry name" value="Pheromone/general odorant binding protein domain"/>
    <property type="match status" value="1"/>
</dbReference>
<protein>
    <submittedName>
        <fullName evidence="2">Uncharacterized protein LOC114335393</fullName>
    </submittedName>
</protein>
<dbReference type="InterPro" id="IPR036728">
    <property type="entry name" value="PBP_GOBP_sf"/>
</dbReference>
<dbReference type="GO" id="GO:0005549">
    <property type="term" value="F:odorant binding"/>
    <property type="evidence" value="ECO:0007669"/>
    <property type="project" value="InterPro"/>
</dbReference>
<proteinExistence type="predicted"/>
<dbReference type="CDD" id="cd23992">
    <property type="entry name" value="PBP_GOBP"/>
    <property type="match status" value="1"/>
</dbReference>
<evidence type="ECO:0000256" key="1">
    <source>
        <dbReference type="SAM" id="SignalP"/>
    </source>
</evidence>
<dbReference type="Pfam" id="PF01395">
    <property type="entry name" value="PBP_GOBP"/>
    <property type="match status" value="1"/>
</dbReference>
<accession>A0A6P7GAE0</accession>
<dbReference type="RefSeq" id="XP_028141425.1">
    <property type="nucleotide sequence ID" value="XM_028285624.1"/>
</dbReference>
<dbReference type="SUPFAM" id="SSF47565">
    <property type="entry name" value="Insect pheromone/odorant-binding proteins"/>
    <property type="match status" value="1"/>
</dbReference>
<feature type="chain" id="PRO_5027790037" evidence="1">
    <location>
        <begin position="18"/>
        <end position="146"/>
    </location>
</feature>
<evidence type="ECO:0000313" key="2">
    <source>
        <dbReference type="RefSeq" id="XP_028141425.1"/>
    </source>
</evidence>
<dbReference type="InterPro" id="IPR006170">
    <property type="entry name" value="PBP/GOBP"/>
</dbReference>
<reference evidence="2" key="1">
    <citation type="submission" date="2025-08" db="UniProtKB">
        <authorList>
            <consortium name="RefSeq"/>
        </authorList>
    </citation>
    <scope>IDENTIFICATION</scope>
    <source>
        <tissue evidence="2">Whole insect</tissue>
    </source>
</reference>
<dbReference type="OrthoDB" id="6761653at2759"/>
<dbReference type="AlphaFoldDB" id="A0A6P7GAE0"/>
<sequence length="146" mass="16729">MKYFCLLVMVYLSVAWGKPNLKQENAQKLSKIMPTFIKNLQECQKKFDVPNRFLNSQLGTLTDGEKTKLGQFDLCTHVKMGLMTATGGLVDTKIREIYKLQGESDKHLDTILTECRSNDSRTPEEKALFYVQCLQSFPLQRKKSVS</sequence>
<dbReference type="InParanoid" id="A0A6P7GAE0"/>
<organism evidence="2">
    <name type="scientific">Diabrotica virgifera virgifera</name>
    <name type="common">western corn rootworm</name>
    <dbReference type="NCBI Taxonomy" id="50390"/>
    <lineage>
        <taxon>Eukaryota</taxon>
        <taxon>Metazoa</taxon>
        <taxon>Ecdysozoa</taxon>
        <taxon>Arthropoda</taxon>
        <taxon>Hexapoda</taxon>
        <taxon>Insecta</taxon>
        <taxon>Pterygota</taxon>
        <taxon>Neoptera</taxon>
        <taxon>Endopterygota</taxon>
        <taxon>Coleoptera</taxon>
        <taxon>Polyphaga</taxon>
        <taxon>Cucujiformia</taxon>
        <taxon>Chrysomeloidea</taxon>
        <taxon>Chrysomelidae</taxon>
        <taxon>Galerucinae</taxon>
        <taxon>Diabroticina</taxon>
        <taxon>Diabroticites</taxon>
        <taxon>Diabrotica</taxon>
    </lineage>
</organism>
<feature type="signal peptide" evidence="1">
    <location>
        <begin position="1"/>
        <end position="17"/>
    </location>
</feature>
<name>A0A6P7GAE0_DIAVI</name>
<dbReference type="KEGG" id="dvv:114335393"/>
<keyword evidence="1" id="KW-0732">Signal</keyword>
<gene>
    <name evidence="2" type="primary">LOC114335393</name>
</gene>